<gene>
    <name evidence="1" type="ORF">N288_23170</name>
</gene>
<organism evidence="1 2">
    <name type="scientific">Bacillus infantis NRRL B-14911</name>
    <dbReference type="NCBI Taxonomy" id="1367477"/>
    <lineage>
        <taxon>Bacteria</taxon>
        <taxon>Bacillati</taxon>
        <taxon>Bacillota</taxon>
        <taxon>Bacilli</taxon>
        <taxon>Bacillales</taxon>
        <taxon>Bacillaceae</taxon>
        <taxon>Bacillus</taxon>
    </lineage>
</organism>
<keyword evidence="2" id="KW-1185">Reference proteome</keyword>
<proteinExistence type="predicted"/>
<dbReference type="PATRIC" id="fig|1367477.3.peg.4624"/>
<dbReference type="AlphaFoldDB" id="U5LGC5"/>
<accession>U5LGC5</accession>
<protein>
    <recommendedName>
        <fullName evidence="3">DUF2726 domain-containing protein</fullName>
    </recommendedName>
</protein>
<dbReference type="Gene3D" id="3.40.960.10">
    <property type="entry name" value="VSR Endonuclease"/>
    <property type="match status" value="1"/>
</dbReference>
<evidence type="ECO:0000313" key="1">
    <source>
        <dbReference type="EMBL" id="AGX06473.1"/>
    </source>
</evidence>
<reference evidence="1 2" key="1">
    <citation type="submission" date="2013-07" db="EMBL/GenBank/DDBJ databases">
        <title>Complete genome sequence of Bacillus infantis NRRL B-14911 that has potential to induce cardiac disease by antigenic mimicry.</title>
        <authorList>
            <person name="Massilamany C."/>
            <person name="Smith T.P.L."/>
            <person name="Loy J.D."/>
            <person name="Barletta R."/>
            <person name="Reddy J."/>
        </authorList>
    </citation>
    <scope>NUCLEOTIDE SEQUENCE [LARGE SCALE GENOMIC DNA]</scope>
    <source>
        <strain evidence="1 2">NRRL B-14911</strain>
    </source>
</reference>
<dbReference type="Proteomes" id="UP000017805">
    <property type="component" value="Chromosome"/>
</dbReference>
<dbReference type="EMBL" id="CP006643">
    <property type="protein sequence ID" value="AGX06473.1"/>
    <property type="molecule type" value="Genomic_DNA"/>
</dbReference>
<sequence>MNNMRSKIVPKETVPTLESDGCITFEENLPYPFVHYPSRFGSFLGFQENENTPIYFCSCQRKGLEIYLFNQEFKFGHIPKSLRYNLGEPSQNTLLFKDKVCHVCNKHCPKFAFGKTLRGTKFYSIYGYYIHGLSFEYGIGSLGRVYAPELIPHEIVPNLITRSYVDKMLDEESLTDFLRYCEDVIRIRMGYFAIGKQWTTEVKLLEIIKKLYPNHTVLHQYPLDHLKADIFIEELSLVIEYQGEQHFKPVAFMGGNEALEITKARDKGKAELCNYYKLGIVYFDYNDDLNERMVKERISLYMKKRNDYY</sequence>
<name>U5LGC5_9BACI</name>
<evidence type="ECO:0000313" key="2">
    <source>
        <dbReference type="Proteomes" id="UP000017805"/>
    </source>
</evidence>
<evidence type="ECO:0008006" key="3">
    <source>
        <dbReference type="Google" id="ProtNLM"/>
    </source>
</evidence>
<dbReference type="KEGG" id="bif:N288_23170"/>
<dbReference type="HOGENOM" id="CLU_046998_0_0_9"/>